<keyword evidence="12" id="KW-0413">Isomerase</keyword>
<dbReference type="NCBIfam" id="TIGR00217">
    <property type="entry name" value="malQ"/>
    <property type="match status" value="1"/>
</dbReference>
<feature type="domain" description="Glycosyl hydrolase family 13 catalytic" evidence="11">
    <location>
        <begin position="687"/>
        <end position="1509"/>
    </location>
</feature>
<evidence type="ECO:0000313" key="13">
    <source>
        <dbReference type="Proteomes" id="UP000035489"/>
    </source>
</evidence>
<evidence type="ECO:0000256" key="8">
    <source>
        <dbReference type="ARBA" id="ARBA00031423"/>
    </source>
</evidence>
<dbReference type="Proteomes" id="UP000035489">
    <property type="component" value="Unassembled WGS sequence"/>
</dbReference>
<keyword evidence="13" id="KW-1185">Reference proteome</keyword>
<dbReference type="SUPFAM" id="SSF51445">
    <property type="entry name" value="(Trans)glycosidases"/>
    <property type="match status" value="2"/>
</dbReference>
<keyword evidence="5 10" id="KW-0328">Glycosyltransferase</keyword>
<dbReference type="STRING" id="1225564.AA309_18110"/>
<evidence type="ECO:0000256" key="5">
    <source>
        <dbReference type="ARBA" id="ARBA00022676"/>
    </source>
</evidence>
<comment type="caution">
    <text evidence="12">The sequence shown here is derived from an EMBL/GenBank/DDBJ whole genome shotgun (WGS) entry which is preliminary data.</text>
</comment>
<dbReference type="InterPro" id="IPR017853">
    <property type="entry name" value="GH"/>
</dbReference>
<evidence type="ECO:0000256" key="6">
    <source>
        <dbReference type="ARBA" id="ARBA00022679"/>
    </source>
</evidence>
<evidence type="ECO:0000256" key="9">
    <source>
        <dbReference type="ARBA" id="ARBA00031501"/>
    </source>
</evidence>
<protein>
    <recommendedName>
        <fullName evidence="4 10">4-alpha-glucanotransferase</fullName>
        <ecNumber evidence="3 10">2.4.1.25</ecNumber>
    </recommendedName>
    <alternativeName>
        <fullName evidence="8 10">Amylomaltase</fullName>
    </alternativeName>
    <alternativeName>
        <fullName evidence="9 10">Disproportionating enzyme</fullName>
    </alternativeName>
</protein>
<dbReference type="Gene3D" id="3.20.20.80">
    <property type="entry name" value="Glycosidases"/>
    <property type="match status" value="5"/>
</dbReference>
<reference evidence="12 13" key="1">
    <citation type="submission" date="2015-05" db="EMBL/GenBank/DDBJ databases">
        <title>Draft genome sequence of Microvirga vignae strain BR3299, a novel nitrogen fixing bacteria isolated from Brazil semi-aired region.</title>
        <authorList>
            <person name="Zilli J.E."/>
            <person name="Passos S.R."/>
            <person name="Leite J."/>
            <person name="Baldani J.I."/>
            <person name="Xavier G.R."/>
            <person name="Rumjaneck N.G."/>
            <person name="Simoes-Araujo J.L."/>
        </authorList>
    </citation>
    <scope>NUCLEOTIDE SEQUENCE [LARGE SCALE GENOMIC DNA]</scope>
    <source>
        <strain evidence="12 13">BR3299</strain>
    </source>
</reference>
<dbReference type="InterPro" id="IPR048458">
    <property type="entry name" value="MalQ_N"/>
</dbReference>
<dbReference type="SMART" id="SM00642">
    <property type="entry name" value="Aamy"/>
    <property type="match status" value="1"/>
</dbReference>
<evidence type="ECO:0000256" key="7">
    <source>
        <dbReference type="ARBA" id="ARBA00023277"/>
    </source>
</evidence>
<dbReference type="Pfam" id="PF21226">
    <property type="entry name" value="MalQ_N"/>
    <property type="match status" value="1"/>
</dbReference>
<dbReference type="Pfam" id="PF02446">
    <property type="entry name" value="Glyco_hydro_77"/>
    <property type="match status" value="1"/>
</dbReference>
<evidence type="ECO:0000256" key="4">
    <source>
        <dbReference type="ARBA" id="ARBA00020295"/>
    </source>
</evidence>
<comment type="similarity">
    <text evidence="2 10">Belongs to the disproportionating enzyme family.</text>
</comment>
<evidence type="ECO:0000256" key="2">
    <source>
        <dbReference type="ARBA" id="ARBA00005684"/>
    </source>
</evidence>
<evidence type="ECO:0000313" key="12">
    <source>
        <dbReference type="EMBL" id="KLK91787.1"/>
    </source>
</evidence>
<dbReference type="RefSeq" id="WP_047190418.1">
    <property type="nucleotide sequence ID" value="NZ_LCYG01000045.1"/>
</dbReference>
<dbReference type="GO" id="GO:0005975">
    <property type="term" value="P:carbohydrate metabolic process"/>
    <property type="evidence" value="ECO:0007669"/>
    <property type="project" value="InterPro"/>
</dbReference>
<proteinExistence type="inferred from homology"/>
<dbReference type="EC" id="2.4.1.25" evidence="3 10"/>
<dbReference type="GO" id="GO:0004134">
    <property type="term" value="F:4-alpha-glucanotransferase activity"/>
    <property type="evidence" value="ECO:0007669"/>
    <property type="project" value="UniProtKB-EC"/>
</dbReference>
<dbReference type="NCBIfam" id="NF011077">
    <property type="entry name" value="PRK14507.1"/>
    <property type="match status" value="1"/>
</dbReference>
<dbReference type="CDD" id="cd11336">
    <property type="entry name" value="AmyAc_MTSase"/>
    <property type="match status" value="1"/>
</dbReference>
<evidence type="ECO:0000256" key="1">
    <source>
        <dbReference type="ARBA" id="ARBA00000439"/>
    </source>
</evidence>
<dbReference type="InterPro" id="IPR003385">
    <property type="entry name" value="Glyco_hydro_77"/>
</dbReference>
<organism evidence="12 13">
    <name type="scientific">Microvirga vignae</name>
    <dbReference type="NCBI Taxonomy" id="1225564"/>
    <lineage>
        <taxon>Bacteria</taxon>
        <taxon>Pseudomonadati</taxon>
        <taxon>Pseudomonadota</taxon>
        <taxon>Alphaproteobacteria</taxon>
        <taxon>Hyphomicrobiales</taxon>
        <taxon>Methylobacteriaceae</taxon>
        <taxon>Microvirga</taxon>
    </lineage>
</organism>
<dbReference type="InterPro" id="IPR012767">
    <property type="entry name" value="Trehalose_TreY"/>
</dbReference>
<name>A0A0H1RGT3_9HYPH</name>
<evidence type="ECO:0000256" key="3">
    <source>
        <dbReference type="ARBA" id="ARBA00012560"/>
    </source>
</evidence>
<dbReference type="Pfam" id="PF00128">
    <property type="entry name" value="Alpha-amylase"/>
    <property type="match status" value="1"/>
</dbReference>
<evidence type="ECO:0000259" key="11">
    <source>
        <dbReference type="SMART" id="SM00642"/>
    </source>
</evidence>
<gene>
    <name evidence="12" type="ORF">AA309_18110</name>
</gene>
<keyword evidence="6 10" id="KW-0808">Transferase</keyword>
<dbReference type="PANTHER" id="PTHR32438">
    <property type="entry name" value="4-ALPHA-GLUCANOTRANSFERASE DPE1, CHLOROPLASTIC/AMYLOPLASTIC"/>
    <property type="match status" value="1"/>
</dbReference>
<dbReference type="PATRIC" id="fig|1225564.3.peg.4758"/>
<accession>A0A0H1RGT3</accession>
<dbReference type="InterPro" id="IPR006047">
    <property type="entry name" value="GH13_cat_dom"/>
</dbReference>
<dbReference type="NCBIfam" id="TIGR02401">
    <property type="entry name" value="trehalose_TreY"/>
    <property type="match status" value="1"/>
</dbReference>
<dbReference type="GO" id="GO:0016853">
    <property type="term" value="F:isomerase activity"/>
    <property type="evidence" value="ECO:0007669"/>
    <property type="project" value="UniProtKB-KW"/>
</dbReference>
<sequence>MSKLDALLERMAELVGISRDYADAFGRSIKTSLETRNALLTALGLRISSEDEAQQSLARLEGLKAGPIPAVISFSSDRPATIPLRGKVEQTSWLITEETGTTHEGTLPKGEAALKLPVLPMGYHRLQLGEFEATIISAPDACWRPQAFEGQKRLWGATAQIYSLRSTHDLGIGDYVDVALLAEGVGALGGAFLGLSPVHALFSADRTKISPYSPSSRLFLEALYIDPTSVEGFAESGAKQILQQADVQERLSHLQGAQLIDYAQAWAIKRPMLDALWRHFQKSGNHAAFEAFRRVVGEALEAHATFEALSECFHEKGHVWVGEWPEAYRDIRSTEVGRFRNDHQERISFYVWLQWLADCQLAQAAERARAAGLTIGLYRDLAVGADGGGSEIWATPDRFAPGLAVGAPPDPLGPQGQNWGLPPFNPLTLEEQGLAAFRDLVAANMRHAGAIRIDHAFQLQRLFLIPSGAPASQGAYVDYPFEAMLAVLRVESHRARCLVIAEDLGTAPKGFSDAIMASGLLSYRVMPFERDEADFKKPEDYPRSALSVLTTHDLPTFRGWWRGLDIDLRQTLGVFDPKTAANERAVRQADKQHFTKALAEEGLLSSPSTPDEPPLEGAMRYLARTSCVLTALQIEDASGELNQPNMPGQDTGHPNWRRRLSNTIENITAPGHLMAKLSVALAEEGRDVRPRRNALASPPPRATYRLQFHKDFTFDDAVKIVPYLAKLGISHVYSSPIHAAIPGSTHGYDIVDHSAINPELGGEEGFRRLSDALTANGLKLLLDIVPNHMGVGGSTNGWWLSVLEWGRLSPAADAFDIDWARSGARGKLIVPVLGSLYGETLEKGELTLKFDADEGSFSVWHWEHRLPICPTTYPMVLDHALAALDERETAGDLLALTERLRSMRGRKSPEYLSSLPEEGEHMKRQLSRIAADQPLIRKAIDHALKTINGTQGLPDSFDALHRLLEAQSYRLAYWRVASSDINYRRFFDINNLAGMRVEIPEVFKRTHELILRLVKENRIHGLRIDHIDGLADPEGYARALQRELGPGFYVVVEKILEPGEELRPWPAAGTTGYDVLNLIDGVLLNEQAGEAFERIYREGSGLTDEYDDLLKQAKLEVTQSNFASELEVLVSDIKAIADASRHTRDYTAYALRRALTEIITVFPVYRSYLGEGEPSPADLYLVEGAVQAAKQSSTLPDQSVHDFIAAALFGRTEAADPADVRRFRRRFQQLTGPVMAKSLEDTLFYRYGRLIALNEVGGDPGHFGLTLQDFHEANAKRASDWPYAMIATATHDTKRGEDARARLLALSEMPEQWEEAVSLWRESISPRLSDINGSPAPDANDQVILLQALLGAWPLELLDGDDNQQLAFFHERMKGYVTKALREAKRQTSWVSPDTEYEEAALSVLQAVLDPRSGVLDRLRPLARRISVLGMLNGLSRTILKMTLPGVPDIYQGTEFWDFSLVDPDNRRPVDYDARAQALAETPSLEALLSEWQGGHVKQYILARLLQDRASAPSLYADGDYQAISVEGEHASHVIAFMRQHGDDKRAVIVPRLWNSLISTDHLKVDPASWSGLGLALPSGQWSNVITYQTSTIMTGGLILGELLSSFPFAVLKQDQSP</sequence>
<comment type="catalytic activity">
    <reaction evidence="1 10">
        <text>Transfers a segment of a (1-&gt;4)-alpha-D-glucan to a new position in an acceptor, which may be glucose or a (1-&gt;4)-alpha-D-glucan.</text>
        <dbReference type="EC" id="2.4.1.25"/>
    </reaction>
</comment>
<evidence type="ECO:0000256" key="10">
    <source>
        <dbReference type="RuleBase" id="RU361207"/>
    </source>
</evidence>
<keyword evidence="7 10" id="KW-0119">Carbohydrate metabolism</keyword>
<dbReference type="EMBL" id="LCYG01000045">
    <property type="protein sequence ID" value="KLK91787.1"/>
    <property type="molecule type" value="Genomic_DNA"/>
</dbReference>
<dbReference type="PANTHER" id="PTHR32438:SF5">
    <property type="entry name" value="4-ALPHA-GLUCANOTRANSFERASE DPE1, CHLOROPLASTIC_AMYLOPLASTIC"/>
    <property type="match status" value="1"/>
</dbReference>